<dbReference type="GO" id="GO:0016747">
    <property type="term" value="F:acyltransferase activity, transferring groups other than amino-acyl groups"/>
    <property type="evidence" value="ECO:0007669"/>
    <property type="project" value="InterPro"/>
</dbReference>
<reference evidence="2" key="2">
    <citation type="submission" date="2021-04" db="EMBL/GenBank/DDBJ databases">
        <authorList>
            <person name="Gilroy R."/>
        </authorList>
    </citation>
    <scope>NUCLEOTIDE SEQUENCE</scope>
    <source>
        <strain evidence="2">ChiGjej1B1-98</strain>
    </source>
</reference>
<gene>
    <name evidence="2" type="ORF">H9830_03055</name>
</gene>
<organism evidence="2 3">
    <name type="scientific">Candidatus Agrococcus pullicola</name>
    <dbReference type="NCBI Taxonomy" id="2838429"/>
    <lineage>
        <taxon>Bacteria</taxon>
        <taxon>Bacillati</taxon>
        <taxon>Actinomycetota</taxon>
        <taxon>Actinomycetes</taxon>
        <taxon>Micrococcales</taxon>
        <taxon>Microbacteriaceae</taxon>
        <taxon>Agrococcus</taxon>
    </lineage>
</organism>
<dbReference type="Pfam" id="PF13302">
    <property type="entry name" value="Acetyltransf_3"/>
    <property type="match status" value="1"/>
</dbReference>
<dbReference type="PROSITE" id="PS51186">
    <property type="entry name" value="GNAT"/>
    <property type="match status" value="1"/>
</dbReference>
<reference evidence="2" key="1">
    <citation type="journal article" date="2021" name="PeerJ">
        <title>Extensive microbial diversity within the chicken gut microbiome revealed by metagenomics and culture.</title>
        <authorList>
            <person name="Gilroy R."/>
            <person name="Ravi A."/>
            <person name="Getino M."/>
            <person name="Pursley I."/>
            <person name="Horton D.L."/>
            <person name="Alikhan N.F."/>
            <person name="Baker D."/>
            <person name="Gharbi K."/>
            <person name="Hall N."/>
            <person name="Watson M."/>
            <person name="Adriaenssens E.M."/>
            <person name="Foster-Nyarko E."/>
            <person name="Jarju S."/>
            <person name="Secka A."/>
            <person name="Antonio M."/>
            <person name="Oren A."/>
            <person name="Chaudhuri R.R."/>
            <person name="La Ragione R."/>
            <person name="Hildebrand F."/>
            <person name="Pallen M.J."/>
        </authorList>
    </citation>
    <scope>NUCLEOTIDE SEQUENCE</scope>
    <source>
        <strain evidence="2">ChiGjej1B1-98</strain>
    </source>
</reference>
<dbReference type="Gene3D" id="3.40.630.30">
    <property type="match status" value="1"/>
</dbReference>
<evidence type="ECO:0000259" key="1">
    <source>
        <dbReference type="PROSITE" id="PS51186"/>
    </source>
</evidence>
<dbReference type="InterPro" id="IPR016181">
    <property type="entry name" value="Acyl_CoA_acyltransferase"/>
</dbReference>
<dbReference type="EMBL" id="DXDC01000090">
    <property type="protein sequence ID" value="HIY65240.1"/>
    <property type="molecule type" value="Genomic_DNA"/>
</dbReference>
<protein>
    <submittedName>
        <fullName evidence="2">GNAT family N-acetyltransferase</fullName>
    </submittedName>
</protein>
<evidence type="ECO:0000313" key="2">
    <source>
        <dbReference type="EMBL" id="HIY65240.1"/>
    </source>
</evidence>
<dbReference type="Proteomes" id="UP000824005">
    <property type="component" value="Unassembled WGS sequence"/>
</dbReference>
<feature type="domain" description="N-acetyltransferase" evidence="1">
    <location>
        <begin position="1"/>
        <end position="82"/>
    </location>
</feature>
<evidence type="ECO:0000313" key="3">
    <source>
        <dbReference type="Proteomes" id="UP000824005"/>
    </source>
</evidence>
<sequence length="90" mass="9765">EAAEVGFWVHPDHRGRGVAHASLSLASTLIQRSGLTRLTARTVPENLGAQRVLERAGFTRGARARSMAPSGEEVLLLHYSREIRPSAPLP</sequence>
<proteinExistence type="predicted"/>
<dbReference type="SUPFAM" id="SSF55729">
    <property type="entry name" value="Acyl-CoA N-acyltransferases (Nat)"/>
    <property type="match status" value="1"/>
</dbReference>
<name>A0A9D2C9D6_9MICO</name>
<dbReference type="AlphaFoldDB" id="A0A9D2C9D6"/>
<accession>A0A9D2C9D6</accession>
<feature type="non-terminal residue" evidence="2">
    <location>
        <position position="1"/>
    </location>
</feature>
<comment type="caution">
    <text evidence="2">The sequence shown here is derived from an EMBL/GenBank/DDBJ whole genome shotgun (WGS) entry which is preliminary data.</text>
</comment>
<dbReference type="InterPro" id="IPR000182">
    <property type="entry name" value="GNAT_dom"/>
</dbReference>